<evidence type="ECO:0000313" key="2">
    <source>
        <dbReference type="EMBL" id="KAK1639044.1"/>
    </source>
</evidence>
<evidence type="ECO:0000313" key="3">
    <source>
        <dbReference type="Proteomes" id="UP001243989"/>
    </source>
</evidence>
<dbReference type="AlphaFoldDB" id="A0AAI9ZY77"/>
<keyword evidence="3" id="KW-1185">Reference proteome</keyword>
<dbReference type="Proteomes" id="UP001243989">
    <property type="component" value="Unassembled WGS sequence"/>
</dbReference>
<accession>A0AAI9ZY77</accession>
<dbReference type="RefSeq" id="XP_060447651.1">
    <property type="nucleotide sequence ID" value="XM_060582474.1"/>
</dbReference>
<gene>
    <name evidence="2" type="ORF">BDP81DRAFT_195838</name>
</gene>
<feature type="compositionally biased region" description="Basic and acidic residues" evidence="1">
    <location>
        <begin position="114"/>
        <end position="134"/>
    </location>
</feature>
<reference evidence="2" key="1">
    <citation type="submission" date="2021-06" db="EMBL/GenBank/DDBJ databases">
        <title>Comparative genomics, transcriptomics and evolutionary studies reveal genomic signatures of adaptation to plant cell wall in hemibiotrophic fungi.</title>
        <authorList>
            <consortium name="DOE Joint Genome Institute"/>
            <person name="Baroncelli R."/>
            <person name="Diaz J.F."/>
            <person name="Benocci T."/>
            <person name="Peng M."/>
            <person name="Battaglia E."/>
            <person name="Haridas S."/>
            <person name="Andreopoulos W."/>
            <person name="Labutti K."/>
            <person name="Pangilinan J."/>
            <person name="Floch G.L."/>
            <person name="Makela M.R."/>
            <person name="Henrissat B."/>
            <person name="Grigoriev I.V."/>
            <person name="Crouch J.A."/>
            <person name="De Vries R.P."/>
            <person name="Sukno S.A."/>
            <person name="Thon M.R."/>
        </authorList>
    </citation>
    <scope>NUCLEOTIDE SEQUENCE</scope>
    <source>
        <strain evidence="2">CBS 102054</strain>
    </source>
</reference>
<feature type="compositionally biased region" description="Pro residues" evidence="1">
    <location>
        <begin position="135"/>
        <end position="144"/>
    </location>
</feature>
<organism evidence="2 3">
    <name type="scientific">Colletotrichum phormii</name>
    <dbReference type="NCBI Taxonomy" id="359342"/>
    <lineage>
        <taxon>Eukaryota</taxon>
        <taxon>Fungi</taxon>
        <taxon>Dikarya</taxon>
        <taxon>Ascomycota</taxon>
        <taxon>Pezizomycotina</taxon>
        <taxon>Sordariomycetes</taxon>
        <taxon>Hypocreomycetidae</taxon>
        <taxon>Glomerellales</taxon>
        <taxon>Glomerellaceae</taxon>
        <taxon>Colletotrichum</taxon>
        <taxon>Colletotrichum acutatum species complex</taxon>
    </lineage>
</organism>
<sequence>MGSILPSFATFIIYGQLVQITPNIHGCSRNLSSMSLSSSDPGTAWKRTKNQSGCGTHPRGTFRDVPVTLPDPPVAASPAPSTQLSSDQFFICILFILLASGIIRNNRSAHLRRDLMRDKPTGETSHYRQPEPLRVKPPPRPHFPPFSSSTTLIRSIRTSSVYNWTNRSYHPRTEMQRCGNIRSRPSSNSTSLVGRMTITAAIACVVCW</sequence>
<dbReference type="GeneID" id="85467336"/>
<feature type="region of interest" description="Disordered" evidence="1">
    <location>
        <begin position="114"/>
        <end position="149"/>
    </location>
</feature>
<protein>
    <submittedName>
        <fullName evidence="2">Uncharacterized protein</fullName>
    </submittedName>
</protein>
<feature type="region of interest" description="Disordered" evidence="1">
    <location>
        <begin position="38"/>
        <end position="60"/>
    </location>
</feature>
<name>A0AAI9ZY77_9PEZI</name>
<proteinExistence type="predicted"/>
<evidence type="ECO:0000256" key="1">
    <source>
        <dbReference type="SAM" id="MobiDB-lite"/>
    </source>
</evidence>
<dbReference type="EMBL" id="JAHMHQ010000006">
    <property type="protein sequence ID" value="KAK1639044.1"/>
    <property type="molecule type" value="Genomic_DNA"/>
</dbReference>
<comment type="caution">
    <text evidence="2">The sequence shown here is derived from an EMBL/GenBank/DDBJ whole genome shotgun (WGS) entry which is preliminary data.</text>
</comment>